<sequence>MQNGNYMPSYSDDHLVSDNITLADYLESQFDLDKIELPKEYFYSCLPLCLLDAIYSIGVTYTSTYNVVIKYCKKYNIQQYRQSDAFPPADKQHTISQLIENIEETGVLDFARYVVENEQRTSSKNGILKSEAVLNCAKIMQKNGIETLQDFTEKFNESIAKKYQTVKGQGSGISLAYLKMLCGDSSLLKPDRHIIRFLNGFFSREVKPVEAQKMIAEAAEYLKKKHRNINVRSIDYQIWAHMSHLK</sequence>
<dbReference type="RefSeq" id="WP_055155280.1">
    <property type="nucleotide sequence ID" value="NZ_CYZU01000090.1"/>
</dbReference>
<dbReference type="AlphaFoldDB" id="A0A174MQJ2"/>
<gene>
    <name evidence="1" type="ORF">ERS852491_04966</name>
</gene>
<protein>
    <recommendedName>
        <fullName evidence="3">HhH-GPD domain-containing protein</fullName>
    </recommendedName>
</protein>
<dbReference type="OrthoDB" id="2962349at2"/>
<dbReference type="EMBL" id="CYZU01000090">
    <property type="protein sequence ID" value="CUP36460.1"/>
    <property type="molecule type" value="Genomic_DNA"/>
</dbReference>
<evidence type="ECO:0000313" key="2">
    <source>
        <dbReference type="Proteomes" id="UP000095544"/>
    </source>
</evidence>
<accession>A0A174MQJ2</accession>
<name>A0A174MQJ2_9FIRM</name>
<reference evidence="1 2" key="1">
    <citation type="submission" date="2015-09" db="EMBL/GenBank/DDBJ databases">
        <authorList>
            <consortium name="Pathogen Informatics"/>
        </authorList>
    </citation>
    <scope>NUCLEOTIDE SEQUENCE [LARGE SCALE GENOMIC DNA]</scope>
    <source>
        <strain evidence="1 2">2789STDY5834876</strain>
    </source>
</reference>
<dbReference type="Proteomes" id="UP000095544">
    <property type="component" value="Unassembled WGS sequence"/>
</dbReference>
<dbReference type="STRING" id="39482.ERS852491_04966"/>
<evidence type="ECO:0008006" key="3">
    <source>
        <dbReference type="Google" id="ProtNLM"/>
    </source>
</evidence>
<evidence type="ECO:0000313" key="1">
    <source>
        <dbReference type="EMBL" id="CUP36460.1"/>
    </source>
</evidence>
<organism evidence="1 2">
    <name type="scientific">Faecalicatena contorta</name>
    <dbReference type="NCBI Taxonomy" id="39482"/>
    <lineage>
        <taxon>Bacteria</taxon>
        <taxon>Bacillati</taxon>
        <taxon>Bacillota</taxon>
        <taxon>Clostridia</taxon>
        <taxon>Lachnospirales</taxon>
        <taxon>Lachnospiraceae</taxon>
        <taxon>Faecalicatena</taxon>
    </lineage>
</organism>
<proteinExistence type="predicted"/>